<keyword evidence="14" id="KW-1185">Reference proteome</keyword>
<dbReference type="CDD" id="cd06089">
    <property type="entry name" value="KOW_RPL26"/>
    <property type="match status" value="1"/>
</dbReference>
<comment type="caution">
    <text evidence="13">The sequence shown here is derived from an EMBL/GenBank/DDBJ whole genome shotgun (WGS) entry which is preliminary data.</text>
</comment>
<comment type="function">
    <text evidence="1 10">One of two assembly initiator proteins, it binds directly to the 5'-end of the 23S rRNA, where it nucleates assembly of the 50S subunit.</text>
</comment>
<protein>
    <recommendedName>
        <fullName evidence="8 10">Large ribosomal subunit protein uL24</fullName>
    </recommendedName>
</protein>
<dbReference type="STRING" id="1403537.Q428_11800"/>
<dbReference type="Proteomes" id="UP000019681">
    <property type="component" value="Unassembled WGS sequence"/>
</dbReference>
<evidence type="ECO:0000256" key="5">
    <source>
        <dbReference type="ARBA" id="ARBA00022884"/>
    </source>
</evidence>
<dbReference type="Pfam" id="PF00467">
    <property type="entry name" value="KOW"/>
    <property type="match status" value="1"/>
</dbReference>
<keyword evidence="7 10" id="KW-0687">Ribonucleoprotein</keyword>
<reference evidence="13 14" key="1">
    <citation type="journal article" date="2014" name="Genome Announc.">
        <title>Draft Genome Sequence of Fervidicella metallireducens Strain AeBT, an Iron-Reducing Thermoanaerobe from the Great Artesian Basin.</title>
        <authorList>
            <person name="Patel B.K."/>
        </authorList>
    </citation>
    <scope>NUCLEOTIDE SEQUENCE [LARGE SCALE GENOMIC DNA]</scope>
    <source>
        <strain evidence="13 14">AeB</strain>
    </source>
</reference>
<evidence type="ECO:0000256" key="9">
    <source>
        <dbReference type="ARBA" id="ARBA00058688"/>
    </source>
</evidence>
<dbReference type="NCBIfam" id="TIGR01079">
    <property type="entry name" value="rplX_bact"/>
    <property type="match status" value="1"/>
</dbReference>
<dbReference type="Gene3D" id="2.30.30.30">
    <property type="match status" value="1"/>
</dbReference>
<dbReference type="FunFam" id="2.30.30.30:FF:000004">
    <property type="entry name" value="50S ribosomal protein L24"/>
    <property type="match status" value="1"/>
</dbReference>
<evidence type="ECO:0000313" key="13">
    <source>
        <dbReference type="EMBL" id="EYE87705.1"/>
    </source>
</evidence>
<dbReference type="AlphaFoldDB" id="A0A017RUX3"/>
<evidence type="ECO:0000259" key="12">
    <source>
        <dbReference type="SMART" id="SM00739"/>
    </source>
</evidence>
<dbReference type="SMART" id="SM00739">
    <property type="entry name" value="KOW"/>
    <property type="match status" value="1"/>
</dbReference>
<dbReference type="InterPro" id="IPR041988">
    <property type="entry name" value="Ribosomal_uL24_KOW"/>
</dbReference>
<dbReference type="GO" id="GO:1990904">
    <property type="term" value="C:ribonucleoprotein complex"/>
    <property type="evidence" value="ECO:0007669"/>
    <property type="project" value="UniProtKB-KW"/>
</dbReference>
<name>A0A017RUX3_9CLOT</name>
<dbReference type="SUPFAM" id="SSF50104">
    <property type="entry name" value="Translation proteins SH3-like domain"/>
    <property type="match status" value="1"/>
</dbReference>
<dbReference type="InterPro" id="IPR057264">
    <property type="entry name" value="Ribosomal_uL24_C"/>
</dbReference>
<keyword evidence="6 10" id="KW-0689">Ribosomal protein</keyword>
<feature type="domain" description="KOW" evidence="12">
    <location>
        <begin position="7"/>
        <end position="34"/>
    </location>
</feature>
<organism evidence="13 14">
    <name type="scientific">Fervidicella metallireducens AeB</name>
    <dbReference type="NCBI Taxonomy" id="1403537"/>
    <lineage>
        <taxon>Bacteria</taxon>
        <taxon>Bacillati</taxon>
        <taxon>Bacillota</taxon>
        <taxon>Clostridia</taxon>
        <taxon>Eubacteriales</taxon>
        <taxon>Clostridiaceae</taxon>
        <taxon>Fervidicella</taxon>
    </lineage>
</organism>
<evidence type="ECO:0000256" key="8">
    <source>
        <dbReference type="ARBA" id="ARBA00035206"/>
    </source>
</evidence>
<evidence type="ECO:0000313" key="14">
    <source>
        <dbReference type="Proteomes" id="UP000019681"/>
    </source>
</evidence>
<evidence type="ECO:0000256" key="10">
    <source>
        <dbReference type="HAMAP-Rule" id="MF_01326"/>
    </source>
</evidence>
<gene>
    <name evidence="10" type="primary">rplX</name>
    <name evidence="13" type="ORF">Q428_11800</name>
</gene>
<keyword evidence="4 10" id="KW-0699">rRNA-binding</keyword>
<evidence type="ECO:0000256" key="2">
    <source>
        <dbReference type="ARBA" id="ARBA00010618"/>
    </source>
</evidence>
<dbReference type="GO" id="GO:0006412">
    <property type="term" value="P:translation"/>
    <property type="evidence" value="ECO:0007669"/>
    <property type="project" value="UniProtKB-UniRule"/>
</dbReference>
<evidence type="ECO:0000256" key="3">
    <source>
        <dbReference type="ARBA" id="ARBA00011838"/>
    </source>
</evidence>
<dbReference type="PANTHER" id="PTHR12903">
    <property type="entry name" value="MITOCHONDRIAL RIBOSOMAL PROTEIN L24"/>
    <property type="match status" value="1"/>
</dbReference>
<comment type="similarity">
    <text evidence="2 10 11">Belongs to the universal ribosomal protein uL24 family.</text>
</comment>
<comment type="subunit">
    <text evidence="3 10">Part of the 50S ribosomal subunit.</text>
</comment>
<accession>A0A017RUX3</accession>
<dbReference type="GO" id="GO:0019843">
    <property type="term" value="F:rRNA binding"/>
    <property type="evidence" value="ECO:0007669"/>
    <property type="project" value="UniProtKB-UniRule"/>
</dbReference>
<proteinExistence type="inferred from homology"/>
<dbReference type="PROSITE" id="PS01108">
    <property type="entry name" value="RIBOSOMAL_L24"/>
    <property type="match status" value="1"/>
</dbReference>
<sequence length="107" mass="11750">MSMAKVHVKRGDTVVVISGKDKGKKGEVLKVIPKSNRVIVKGANMVTKHVKPNVANRQGGIVHQEAPMHASNVMLYCTKCNKATRIAHKILEDGSKVRVCKKCNETF</sequence>
<dbReference type="EMBL" id="AZQP01000041">
    <property type="protein sequence ID" value="EYE87705.1"/>
    <property type="molecule type" value="Genomic_DNA"/>
</dbReference>
<dbReference type="GO" id="GO:0005840">
    <property type="term" value="C:ribosome"/>
    <property type="evidence" value="ECO:0007669"/>
    <property type="project" value="UniProtKB-KW"/>
</dbReference>
<evidence type="ECO:0000256" key="4">
    <source>
        <dbReference type="ARBA" id="ARBA00022730"/>
    </source>
</evidence>
<dbReference type="InterPro" id="IPR005824">
    <property type="entry name" value="KOW"/>
</dbReference>
<evidence type="ECO:0000256" key="1">
    <source>
        <dbReference type="ARBA" id="ARBA00004072"/>
    </source>
</evidence>
<comment type="function">
    <text evidence="9 10">One of the proteins that surrounds the polypeptide exit tunnel on the outside of the subunit.</text>
</comment>
<keyword evidence="5 10" id="KW-0694">RNA-binding</keyword>
<dbReference type="InterPro" id="IPR008991">
    <property type="entry name" value="Translation_prot_SH3-like_sf"/>
</dbReference>
<dbReference type="InterPro" id="IPR003256">
    <property type="entry name" value="Ribosomal_uL24"/>
</dbReference>
<dbReference type="GO" id="GO:0003735">
    <property type="term" value="F:structural constituent of ribosome"/>
    <property type="evidence" value="ECO:0007669"/>
    <property type="project" value="InterPro"/>
</dbReference>
<dbReference type="InterPro" id="IPR014722">
    <property type="entry name" value="Rib_uL2_dom2"/>
</dbReference>
<evidence type="ECO:0000256" key="7">
    <source>
        <dbReference type="ARBA" id="ARBA00023274"/>
    </source>
</evidence>
<dbReference type="InterPro" id="IPR005825">
    <property type="entry name" value="Ribosomal_uL24_CS"/>
</dbReference>
<dbReference type="HAMAP" id="MF_01326_B">
    <property type="entry name" value="Ribosomal_uL24_B"/>
    <property type="match status" value="1"/>
</dbReference>
<evidence type="ECO:0000256" key="6">
    <source>
        <dbReference type="ARBA" id="ARBA00022980"/>
    </source>
</evidence>
<dbReference type="Pfam" id="PF17136">
    <property type="entry name" value="ribosomal_L24"/>
    <property type="match status" value="1"/>
</dbReference>
<evidence type="ECO:0000256" key="11">
    <source>
        <dbReference type="RuleBase" id="RU003477"/>
    </source>
</evidence>